<dbReference type="RefSeq" id="WP_143159500.1">
    <property type="nucleotide sequence ID" value="NZ_FRAW01000046.1"/>
</dbReference>
<proteinExistence type="predicted"/>
<keyword evidence="2" id="KW-1185">Reference proteome</keyword>
<sequence>MVKILLFICLLLLGCDIELYGDPSSNATYFITTTTHKPLRFEFTWIDDSLRNASATLLGPYDRLDCPDDCIISRARYALEWNGIYLDSLYVKDEAFSRIDSTLVELFRSIDSTKHLKFSLRDSADEIKSYDLDMAPVLSYLNSPKRYEIRGDSIDIFLPEGNFYVVYSGSCYNGIDDFNEFNKECRRYKASKDPQTITLEIAALERLSYVIRYDFDEEDKMEEDSFTFKWIYYDAL</sequence>
<dbReference type="AlphaFoldDB" id="A0A1M6YPN8"/>
<name>A0A1M6YPN8_9BACT</name>
<protein>
    <submittedName>
        <fullName evidence="1">Uncharacterized protein</fullName>
    </submittedName>
</protein>
<evidence type="ECO:0000313" key="2">
    <source>
        <dbReference type="Proteomes" id="UP000184275"/>
    </source>
</evidence>
<gene>
    <name evidence="1" type="ORF">SAMN05720469_1461</name>
</gene>
<evidence type="ECO:0000313" key="1">
    <source>
        <dbReference type="EMBL" id="SHL19989.1"/>
    </source>
</evidence>
<reference evidence="2" key="1">
    <citation type="submission" date="2016-11" db="EMBL/GenBank/DDBJ databases">
        <authorList>
            <person name="Varghese N."/>
            <person name="Submissions S."/>
        </authorList>
    </citation>
    <scope>NUCLEOTIDE SEQUENCE [LARGE SCALE GENOMIC DNA]</scope>
    <source>
        <strain evidence="2">UWOS</strain>
    </source>
</reference>
<accession>A0A1M6YPN8</accession>
<dbReference type="EMBL" id="FRAW01000046">
    <property type="protein sequence ID" value="SHL19989.1"/>
    <property type="molecule type" value="Genomic_DNA"/>
</dbReference>
<dbReference type="PROSITE" id="PS51257">
    <property type="entry name" value="PROKAR_LIPOPROTEIN"/>
    <property type="match status" value="1"/>
</dbReference>
<organism evidence="1 2">
    <name type="scientific">Fibrobacter intestinalis</name>
    <dbReference type="NCBI Taxonomy" id="28122"/>
    <lineage>
        <taxon>Bacteria</taxon>
        <taxon>Pseudomonadati</taxon>
        <taxon>Fibrobacterota</taxon>
        <taxon>Fibrobacteria</taxon>
        <taxon>Fibrobacterales</taxon>
        <taxon>Fibrobacteraceae</taxon>
        <taxon>Fibrobacter</taxon>
    </lineage>
</organism>
<dbReference type="Proteomes" id="UP000184275">
    <property type="component" value="Unassembled WGS sequence"/>
</dbReference>